<gene>
    <name evidence="2" type="ORF">FIBSPDRAFT_950322</name>
</gene>
<proteinExistence type="predicted"/>
<dbReference type="PANTHER" id="PTHR31131:SF6">
    <property type="entry name" value="CASTOR ACT DOMAIN-CONTAINING PROTEIN"/>
    <property type="match status" value="1"/>
</dbReference>
<evidence type="ECO:0000259" key="1">
    <source>
        <dbReference type="Pfam" id="PF13840"/>
    </source>
</evidence>
<evidence type="ECO:0000313" key="2">
    <source>
        <dbReference type="EMBL" id="KZP25291.1"/>
    </source>
</evidence>
<protein>
    <recommendedName>
        <fullName evidence="1">CASTOR ACT domain-containing protein</fullName>
    </recommendedName>
</protein>
<dbReference type="GO" id="GO:0046394">
    <property type="term" value="P:carboxylic acid biosynthetic process"/>
    <property type="evidence" value="ECO:0007669"/>
    <property type="project" value="UniProtKB-ARBA"/>
</dbReference>
<dbReference type="InterPro" id="IPR045865">
    <property type="entry name" value="ACT-like_dom_sf"/>
</dbReference>
<keyword evidence="3" id="KW-1185">Reference proteome</keyword>
<evidence type="ECO:0000313" key="3">
    <source>
        <dbReference type="Proteomes" id="UP000076532"/>
    </source>
</evidence>
<dbReference type="InterPro" id="IPR051719">
    <property type="entry name" value="CASTOR_mTORC1"/>
</dbReference>
<dbReference type="SUPFAM" id="SSF55021">
    <property type="entry name" value="ACT-like"/>
    <property type="match status" value="2"/>
</dbReference>
<dbReference type="Pfam" id="PF13840">
    <property type="entry name" value="ACT_7"/>
    <property type="match status" value="1"/>
</dbReference>
<reference evidence="2 3" key="1">
    <citation type="journal article" date="2016" name="Mol. Biol. Evol.">
        <title>Comparative Genomics of Early-Diverging Mushroom-Forming Fungi Provides Insights into the Origins of Lignocellulose Decay Capabilities.</title>
        <authorList>
            <person name="Nagy L.G."/>
            <person name="Riley R."/>
            <person name="Tritt A."/>
            <person name="Adam C."/>
            <person name="Daum C."/>
            <person name="Floudas D."/>
            <person name="Sun H."/>
            <person name="Yadav J.S."/>
            <person name="Pangilinan J."/>
            <person name="Larsson K.H."/>
            <person name="Matsuura K."/>
            <person name="Barry K."/>
            <person name="Labutti K."/>
            <person name="Kuo R."/>
            <person name="Ohm R.A."/>
            <person name="Bhattacharya S.S."/>
            <person name="Shirouzu T."/>
            <person name="Yoshinaga Y."/>
            <person name="Martin F.M."/>
            <person name="Grigoriev I.V."/>
            <person name="Hibbett D.S."/>
        </authorList>
    </citation>
    <scope>NUCLEOTIDE SEQUENCE [LARGE SCALE GENOMIC DNA]</scope>
    <source>
        <strain evidence="2 3">CBS 109695</strain>
    </source>
</reference>
<feature type="domain" description="CASTOR ACT" evidence="1">
    <location>
        <begin position="73"/>
        <end position="131"/>
    </location>
</feature>
<sequence>MPPPSDHPSLHVFVAEPLYFVTKLSPDNAIPPVFLEALGVNSGRFLSITRTPDEISVVGEVQGDFPVPEDDMNWKAFRLRGPFPFDLTGILNSFIAPLKDAGIGIFAISTFNTDFILIAVEQAQSAVEVLSRDGWVVKMSR</sequence>
<dbReference type="EMBL" id="KV417521">
    <property type="protein sequence ID" value="KZP25291.1"/>
    <property type="molecule type" value="Genomic_DNA"/>
</dbReference>
<dbReference type="PANTHER" id="PTHR31131">
    <property type="entry name" value="CHROMOSOME 1, WHOLE GENOME SHOTGUN SEQUENCE"/>
    <property type="match status" value="1"/>
</dbReference>
<dbReference type="Proteomes" id="UP000076532">
    <property type="component" value="Unassembled WGS sequence"/>
</dbReference>
<organism evidence="2 3">
    <name type="scientific">Athelia psychrophila</name>
    <dbReference type="NCBI Taxonomy" id="1759441"/>
    <lineage>
        <taxon>Eukaryota</taxon>
        <taxon>Fungi</taxon>
        <taxon>Dikarya</taxon>
        <taxon>Basidiomycota</taxon>
        <taxon>Agaricomycotina</taxon>
        <taxon>Agaricomycetes</taxon>
        <taxon>Agaricomycetidae</taxon>
        <taxon>Atheliales</taxon>
        <taxon>Atheliaceae</taxon>
        <taxon>Athelia</taxon>
    </lineage>
</organism>
<dbReference type="InterPro" id="IPR027795">
    <property type="entry name" value="CASTOR_ACT_dom"/>
</dbReference>
<dbReference type="GO" id="GO:0006520">
    <property type="term" value="P:amino acid metabolic process"/>
    <property type="evidence" value="ECO:0007669"/>
    <property type="project" value="UniProtKB-ARBA"/>
</dbReference>
<dbReference type="AlphaFoldDB" id="A0A166NR20"/>
<dbReference type="Gene3D" id="3.30.2130.10">
    <property type="entry name" value="VC0802-like"/>
    <property type="match status" value="1"/>
</dbReference>
<dbReference type="OrthoDB" id="58529at2759"/>
<name>A0A166NR20_9AGAM</name>
<accession>A0A166NR20</accession>